<dbReference type="AlphaFoldDB" id="A0A561QG66"/>
<dbReference type="Proteomes" id="UP000320653">
    <property type="component" value="Unassembled WGS sequence"/>
</dbReference>
<reference evidence="1 2" key="1">
    <citation type="submission" date="2019-06" db="EMBL/GenBank/DDBJ databases">
        <title>Sorghum-associated microbial communities from plants grown in Nebraska, USA.</title>
        <authorList>
            <person name="Schachtman D."/>
        </authorList>
    </citation>
    <scope>NUCLEOTIDE SEQUENCE [LARGE SCALE GENOMIC DNA]</scope>
    <source>
        <strain evidence="1 2">1225</strain>
    </source>
</reference>
<evidence type="ECO:0000313" key="1">
    <source>
        <dbReference type="EMBL" id="TWF49357.1"/>
    </source>
</evidence>
<sequence>MSGPTHSLTPQEMAQLAELADIIIPRYQTMPSASDIDLVSHLARTFASRPDLLETVRETLLHCRGHRGEAALLHLASEHPPHLSALLQTVAGTYFMQPDVKRALGYPGQKRLHG</sequence>
<protein>
    <submittedName>
        <fullName evidence="1">Uncharacterized protein</fullName>
    </submittedName>
</protein>
<dbReference type="OrthoDB" id="8399595at2"/>
<proteinExistence type="predicted"/>
<comment type="caution">
    <text evidence="1">The sequence shown here is derived from an EMBL/GenBank/DDBJ whole genome shotgun (WGS) entry which is preliminary data.</text>
</comment>
<organism evidence="1 2">
    <name type="scientific">Neorhizobium alkalisoli</name>
    <dbReference type="NCBI Taxonomy" id="528178"/>
    <lineage>
        <taxon>Bacteria</taxon>
        <taxon>Pseudomonadati</taxon>
        <taxon>Pseudomonadota</taxon>
        <taxon>Alphaproteobacteria</taxon>
        <taxon>Hyphomicrobiales</taxon>
        <taxon>Rhizobiaceae</taxon>
        <taxon>Rhizobium/Agrobacterium group</taxon>
        <taxon>Neorhizobium</taxon>
    </lineage>
</organism>
<keyword evidence="2" id="KW-1185">Reference proteome</keyword>
<dbReference type="RefSeq" id="WP_145641335.1">
    <property type="nucleotide sequence ID" value="NZ_VIWP01000008.1"/>
</dbReference>
<evidence type="ECO:0000313" key="2">
    <source>
        <dbReference type="Proteomes" id="UP000320653"/>
    </source>
</evidence>
<name>A0A561QG66_9HYPH</name>
<gene>
    <name evidence="1" type="ORF">FHW37_10827</name>
</gene>
<dbReference type="EMBL" id="VIWP01000008">
    <property type="protein sequence ID" value="TWF49357.1"/>
    <property type="molecule type" value="Genomic_DNA"/>
</dbReference>
<accession>A0A561QG66</accession>